<dbReference type="AlphaFoldDB" id="A0A368KCB5"/>
<reference evidence="3 4" key="1">
    <citation type="submission" date="2018-05" db="EMBL/GenBank/DDBJ databases">
        <title>Draft genome sequence of Rhodanobacter denitrificans Yn1 isolated from gold copper mine.</title>
        <authorList>
            <person name="Yang N."/>
            <person name="Mazhar H.S."/>
            <person name="Rensing C."/>
        </authorList>
    </citation>
    <scope>NUCLEOTIDE SEQUENCE [LARGE SCALE GENOMIC DNA]</scope>
    <source>
        <strain evidence="3 4">Yn1</strain>
    </source>
</reference>
<dbReference type="PANTHER" id="PTHR35174">
    <property type="entry name" value="BLL7171 PROTEIN-RELATED"/>
    <property type="match status" value="1"/>
</dbReference>
<evidence type="ECO:0000313" key="3">
    <source>
        <dbReference type="EMBL" id="RCS28798.1"/>
    </source>
</evidence>
<dbReference type="PANTHER" id="PTHR35174:SF1">
    <property type="entry name" value="BLL0086 PROTEIN"/>
    <property type="match status" value="1"/>
</dbReference>
<feature type="domain" description="YCII-related" evidence="2">
    <location>
        <begin position="1"/>
        <end position="94"/>
    </location>
</feature>
<protein>
    <submittedName>
        <fullName evidence="3">Transcriptional regulator</fullName>
    </submittedName>
</protein>
<dbReference type="InterPro" id="IPR011008">
    <property type="entry name" value="Dimeric_a/b-barrel"/>
</dbReference>
<dbReference type="Proteomes" id="UP000252387">
    <property type="component" value="Unassembled WGS sequence"/>
</dbReference>
<gene>
    <name evidence="3" type="ORF">DEO45_15395</name>
</gene>
<sequence length="121" mass="13626">MRFLSMIRLNENTGQRPSQQLMDDMGKLMAQMMADGTLLDTAGLRPTAEGTRTRLSHGKLTTTDGPFTETKEVIGGYALLQADSMQQALELTRRFLQVHGDEWEIECELRQLDESCVPPRP</sequence>
<keyword evidence="4" id="KW-1185">Reference proteome</keyword>
<accession>A0A368KCB5</accession>
<evidence type="ECO:0000256" key="1">
    <source>
        <dbReference type="ARBA" id="ARBA00007689"/>
    </source>
</evidence>
<evidence type="ECO:0000313" key="4">
    <source>
        <dbReference type="Proteomes" id="UP000252387"/>
    </source>
</evidence>
<dbReference type="EMBL" id="QFWQ01000010">
    <property type="protein sequence ID" value="RCS28798.1"/>
    <property type="molecule type" value="Genomic_DNA"/>
</dbReference>
<dbReference type="Pfam" id="PF03795">
    <property type="entry name" value="YCII"/>
    <property type="match status" value="1"/>
</dbReference>
<dbReference type="SUPFAM" id="SSF54909">
    <property type="entry name" value="Dimeric alpha+beta barrel"/>
    <property type="match status" value="1"/>
</dbReference>
<comment type="similarity">
    <text evidence="1">Belongs to the YciI family.</text>
</comment>
<dbReference type="RefSeq" id="WP_114345441.1">
    <property type="nucleotide sequence ID" value="NZ_QFWQ01000010.1"/>
</dbReference>
<evidence type="ECO:0000259" key="2">
    <source>
        <dbReference type="Pfam" id="PF03795"/>
    </source>
</evidence>
<organism evidence="3 4">
    <name type="scientific">Rhodanobacter denitrificans</name>
    <dbReference type="NCBI Taxonomy" id="666685"/>
    <lineage>
        <taxon>Bacteria</taxon>
        <taxon>Pseudomonadati</taxon>
        <taxon>Pseudomonadota</taxon>
        <taxon>Gammaproteobacteria</taxon>
        <taxon>Lysobacterales</taxon>
        <taxon>Rhodanobacteraceae</taxon>
        <taxon>Rhodanobacter</taxon>
    </lineage>
</organism>
<comment type="caution">
    <text evidence="3">The sequence shown here is derived from an EMBL/GenBank/DDBJ whole genome shotgun (WGS) entry which is preliminary data.</text>
</comment>
<dbReference type="OrthoDB" id="9795306at2"/>
<dbReference type="Gene3D" id="3.30.70.1060">
    <property type="entry name" value="Dimeric alpha+beta barrel"/>
    <property type="match status" value="1"/>
</dbReference>
<dbReference type="InterPro" id="IPR005545">
    <property type="entry name" value="YCII"/>
</dbReference>
<proteinExistence type="inferred from homology"/>
<name>A0A368KCB5_9GAMM</name>